<dbReference type="PANTHER" id="PTHR30269:SF23">
    <property type="entry name" value="MEMBRANE TRANSPORTER PROTEIN YDHB-RELATED"/>
    <property type="match status" value="1"/>
</dbReference>
<keyword evidence="5 8" id="KW-0812">Transmembrane</keyword>
<sequence>MYVVITFITIFAIGIAAGVVGAILGLGGGIIIVPALTLGFGMPMRTAVAASTVCIIATSTGAAVAFLRDRLTNTRVAIWLEMGTSLGALTGALVAALVNQRVLFVLFGLLLAYSAYNMFRTRKEHARPEVIPDAISSKLRLGGSYYDKALGRRVEYQVTRTLPGLIIMYFSGAAAGLLGIGAGIFKVPAMDQVMGMPFKASSATSNFMIGVTAASGAVVYFARGDVKPLVAGPVVLGVLLGAILGARLMMRMPASKIRLFFMPILAYTAIEMIYKGVKWW</sequence>
<keyword evidence="7 8" id="KW-0472">Membrane</keyword>
<protein>
    <recommendedName>
        <fullName evidence="8">Probable membrane transporter protein</fullName>
    </recommendedName>
</protein>
<organism evidence="9 10">
    <name type="scientific">Geomonas propionica</name>
    <dbReference type="NCBI Taxonomy" id="2798582"/>
    <lineage>
        <taxon>Bacteria</taxon>
        <taxon>Pseudomonadati</taxon>
        <taxon>Thermodesulfobacteriota</taxon>
        <taxon>Desulfuromonadia</taxon>
        <taxon>Geobacterales</taxon>
        <taxon>Geobacteraceae</taxon>
        <taxon>Geomonas</taxon>
    </lineage>
</organism>
<dbReference type="EMBL" id="JAEMHK010000009">
    <property type="protein sequence ID" value="MBJ6801069.1"/>
    <property type="molecule type" value="Genomic_DNA"/>
</dbReference>
<evidence type="ECO:0000256" key="3">
    <source>
        <dbReference type="ARBA" id="ARBA00022448"/>
    </source>
</evidence>
<feature type="transmembrane region" description="Helical" evidence="8">
    <location>
        <begin position="102"/>
        <end position="119"/>
    </location>
</feature>
<feature type="transmembrane region" description="Helical" evidence="8">
    <location>
        <begin position="7"/>
        <end position="36"/>
    </location>
</feature>
<evidence type="ECO:0000256" key="4">
    <source>
        <dbReference type="ARBA" id="ARBA00022475"/>
    </source>
</evidence>
<dbReference type="PANTHER" id="PTHR30269">
    <property type="entry name" value="TRANSMEMBRANE PROTEIN YFCA"/>
    <property type="match status" value="1"/>
</dbReference>
<dbReference type="Proteomes" id="UP000641025">
    <property type="component" value="Unassembled WGS sequence"/>
</dbReference>
<evidence type="ECO:0000256" key="5">
    <source>
        <dbReference type="ARBA" id="ARBA00022692"/>
    </source>
</evidence>
<keyword evidence="10" id="KW-1185">Reference proteome</keyword>
<comment type="subcellular location">
    <subcellularLocation>
        <location evidence="1 8">Cell membrane</location>
        <topology evidence="1 8">Multi-pass membrane protein</topology>
    </subcellularLocation>
</comment>
<feature type="transmembrane region" description="Helical" evidence="8">
    <location>
        <begin position="162"/>
        <end position="185"/>
    </location>
</feature>
<name>A0ABS0YT19_9BACT</name>
<proteinExistence type="inferred from homology"/>
<accession>A0ABS0YT19</accession>
<evidence type="ECO:0000256" key="1">
    <source>
        <dbReference type="ARBA" id="ARBA00004651"/>
    </source>
</evidence>
<evidence type="ECO:0000256" key="7">
    <source>
        <dbReference type="ARBA" id="ARBA00023136"/>
    </source>
</evidence>
<feature type="transmembrane region" description="Helical" evidence="8">
    <location>
        <begin position="48"/>
        <end position="67"/>
    </location>
</feature>
<comment type="similarity">
    <text evidence="2 8">Belongs to the 4-toluene sulfonate uptake permease (TSUP) (TC 2.A.102) family.</text>
</comment>
<dbReference type="InterPro" id="IPR002781">
    <property type="entry name" value="TM_pro_TauE-like"/>
</dbReference>
<evidence type="ECO:0000313" key="9">
    <source>
        <dbReference type="EMBL" id="MBJ6801069.1"/>
    </source>
</evidence>
<keyword evidence="6 8" id="KW-1133">Transmembrane helix</keyword>
<evidence type="ECO:0000256" key="8">
    <source>
        <dbReference type="RuleBase" id="RU363041"/>
    </source>
</evidence>
<comment type="caution">
    <text evidence="9">The sequence shown here is derived from an EMBL/GenBank/DDBJ whole genome shotgun (WGS) entry which is preliminary data.</text>
</comment>
<evidence type="ECO:0000256" key="6">
    <source>
        <dbReference type="ARBA" id="ARBA00022989"/>
    </source>
</evidence>
<feature type="transmembrane region" description="Helical" evidence="8">
    <location>
        <begin position="205"/>
        <end position="222"/>
    </location>
</feature>
<dbReference type="Pfam" id="PF01925">
    <property type="entry name" value="TauE"/>
    <property type="match status" value="1"/>
</dbReference>
<feature type="transmembrane region" description="Helical" evidence="8">
    <location>
        <begin position="229"/>
        <end position="250"/>
    </location>
</feature>
<dbReference type="InterPro" id="IPR052017">
    <property type="entry name" value="TSUP"/>
</dbReference>
<keyword evidence="4 8" id="KW-1003">Cell membrane</keyword>
<keyword evidence="3" id="KW-0813">Transport</keyword>
<feature type="transmembrane region" description="Helical" evidence="8">
    <location>
        <begin position="76"/>
        <end position="96"/>
    </location>
</feature>
<gene>
    <name evidence="9" type="ORF">JFN90_13115</name>
</gene>
<evidence type="ECO:0000313" key="10">
    <source>
        <dbReference type="Proteomes" id="UP000641025"/>
    </source>
</evidence>
<reference evidence="9 10" key="1">
    <citation type="submission" date="2020-12" db="EMBL/GenBank/DDBJ databases">
        <title>Geomonas sp. Red259, isolated from paddy soil.</title>
        <authorList>
            <person name="Xu Z."/>
            <person name="Zhang Z."/>
            <person name="Masuda Y."/>
            <person name="Itoh H."/>
            <person name="Senoo K."/>
        </authorList>
    </citation>
    <scope>NUCLEOTIDE SEQUENCE [LARGE SCALE GENOMIC DNA]</scope>
    <source>
        <strain evidence="9 10">Red259</strain>
    </source>
</reference>
<evidence type="ECO:0000256" key="2">
    <source>
        <dbReference type="ARBA" id="ARBA00009142"/>
    </source>
</evidence>